<dbReference type="EMBL" id="BAAAGX010000016">
    <property type="protein sequence ID" value="GAA0251286.1"/>
    <property type="molecule type" value="Genomic_DNA"/>
</dbReference>
<evidence type="ECO:0000313" key="3">
    <source>
        <dbReference type="EMBL" id="GAA0251286.1"/>
    </source>
</evidence>
<reference evidence="3 4" key="1">
    <citation type="journal article" date="2019" name="Int. J. Syst. Evol. Microbiol.">
        <title>The Global Catalogue of Microorganisms (GCM) 10K type strain sequencing project: providing services to taxonomists for standard genome sequencing and annotation.</title>
        <authorList>
            <consortium name="The Broad Institute Genomics Platform"/>
            <consortium name="The Broad Institute Genome Sequencing Center for Infectious Disease"/>
            <person name="Wu L."/>
            <person name="Ma J."/>
        </authorList>
    </citation>
    <scope>NUCLEOTIDE SEQUENCE [LARGE SCALE GENOMIC DNA]</scope>
    <source>
        <strain evidence="3 4">JCM 10425</strain>
    </source>
</reference>
<sequence length="152" mass="15664">MSDLESPPAPGAAPGPAPGKPSAGRVVAGVVASVAVVLVAVAAWWPRTDVVTTFRADATYGDGRQYVAVVRHVHAPITALRLSGDSSSATDHYEIVLGSDPSGNYGHYVRLDAGTAEGIDGLTITWAEPGASIRYPSGHALYVPARLFTGGR</sequence>
<organism evidence="3 4">
    <name type="scientific">Cryptosporangium japonicum</name>
    <dbReference type="NCBI Taxonomy" id="80872"/>
    <lineage>
        <taxon>Bacteria</taxon>
        <taxon>Bacillati</taxon>
        <taxon>Actinomycetota</taxon>
        <taxon>Actinomycetes</taxon>
        <taxon>Cryptosporangiales</taxon>
        <taxon>Cryptosporangiaceae</taxon>
        <taxon>Cryptosporangium</taxon>
    </lineage>
</organism>
<feature type="compositionally biased region" description="Pro residues" evidence="1">
    <location>
        <begin position="7"/>
        <end position="19"/>
    </location>
</feature>
<feature type="transmembrane region" description="Helical" evidence="2">
    <location>
        <begin position="26"/>
        <end position="45"/>
    </location>
</feature>
<keyword evidence="2" id="KW-0472">Membrane</keyword>
<dbReference type="RefSeq" id="WP_344650427.1">
    <property type="nucleotide sequence ID" value="NZ_BAAAGX010000016.1"/>
</dbReference>
<keyword evidence="2" id="KW-1133">Transmembrane helix</keyword>
<gene>
    <name evidence="3" type="ORF">GCM10009539_40530</name>
</gene>
<comment type="caution">
    <text evidence="3">The sequence shown here is derived from an EMBL/GenBank/DDBJ whole genome shotgun (WGS) entry which is preliminary data.</text>
</comment>
<evidence type="ECO:0000256" key="1">
    <source>
        <dbReference type="SAM" id="MobiDB-lite"/>
    </source>
</evidence>
<accession>A0ABN0UI13</accession>
<dbReference type="Proteomes" id="UP001500967">
    <property type="component" value="Unassembled WGS sequence"/>
</dbReference>
<keyword evidence="2" id="KW-0812">Transmembrane</keyword>
<evidence type="ECO:0000313" key="4">
    <source>
        <dbReference type="Proteomes" id="UP001500967"/>
    </source>
</evidence>
<protein>
    <submittedName>
        <fullName evidence="3">Uncharacterized protein</fullName>
    </submittedName>
</protein>
<evidence type="ECO:0000256" key="2">
    <source>
        <dbReference type="SAM" id="Phobius"/>
    </source>
</evidence>
<keyword evidence="4" id="KW-1185">Reference proteome</keyword>
<proteinExistence type="predicted"/>
<name>A0ABN0UI13_9ACTN</name>
<feature type="region of interest" description="Disordered" evidence="1">
    <location>
        <begin position="1"/>
        <end position="21"/>
    </location>
</feature>